<evidence type="ECO:0000313" key="2">
    <source>
        <dbReference type="Proteomes" id="UP000233491"/>
    </source>
</evidence>
<name>A0A2N3LUE1_9HYPH</name>
<dbReference type="AlphaFoldDB" id="A0A2N3LUE1"/>
<comment type="caution">
    <text evidence="1">The sequence shown here is derived from an EMBL/GenBank/DDBJ whole genome shotgun (WGS) entry which is preliminary data.</text>
</comment>
<dbReference type="EMBL" id="PJNW01000013">
    <property type="protein sequence ID" value="PKR88246.1"/>
    <property type="molecule type" value="Genomic_DNA"/>
</dbReference>
<reference evidence="1 2" key="1">
    <citation type="submission" date="2017-12" db="EMBL/GenBank/DDBJ databases">
        <title>Anaerobic carbon monoxide metabolism by Pleomorphomonas carboxyditropha sp. nov., a new mesophilic hydrogenogenic carboxidotroph.</title>
        <authorList>
            <person name="Esquivel-Elizondo S."/>
            <person name="Krajmalnik-Brown R."/>
        </authorList>
    </citation>
    <scope>NUCLEOTIDE SEQUENCE [LARGE SCALE GENOMIC DNA]</scope>
    <source>
        <strain evidence="1 2">R5-392</strain>
    </source>
</reference>
<proteinExistence type="predicted"/>
<protein>
    <submittedName>
        <fullName evidence="1">Uncharacterized protein</fullName>
    </submittedName>
</protein>
<evidence type="ECO:0000313" key="1">
    <source>
        <dbReference type="EMBL" id="PKR88246.1"/>
    </source>
</evidence>
<sequence length="99" mass="10521">MGLSCLVKHIRVEAEPMAASDCTSELGRGASVDRDIRRQAAVLDFGRLCSCLGFDGEFITDAVVIDHRGMSCIAKGVRPYAAQLPPSADDMMGHGHAST</sequence>
<accession>A0A2N3LUE1</accession>
<gene>
    <name evidence="1" type="ORF">CXZ10_15730</name>
</gene>
<organism evidence="1 2">
    <name type="scientific">Pleomorphomonas diazotrophica</name>
    <dbReference type="NCBI Taxonomy" id="1166257"/>
    <lineage>
        <taxon>Bacteria</taxon>
        <taxon>Pseudomonadati</taxon>
        <taxon>Pseudomonadota</taxon>
        <taxon>Alphaproteobacteria</taxon>
        <taxon>Hyphomicrobiales</taxon>
        <taxon>Pleomorphomonadaceae</taxon>
        <taxon>Pleomorphomonas</taxon>
    </lineage>
</organism>
<dbReference type="Proteomes" id="UP000233491">
    <property type="component" value="Unassembled WGS sequence"/>
</dbReference>
<keyword evidence="2" id="KW-1185">Reference proteome</keyword>